<feature type="transmembrane region" description="Helical" evidence="2">
    <location>
        <begin position="454"/>
        <end position="473"/>
    </location>
</feature>
<feature type="transmembrane region" description="Helical" evidence="2">
    <location>
        <begin position="67"/>
        <end position="87"/>
    </location>
</feature>
<feature type="transmembrane region" description="Helical" evidence="2">
    <location>
        <begin position="273"/>
        <end position="289"/>
    </location>
</feature>
<feature type="transmembrane region" description="Helical" evidence="2">
    <location>
        <begin position="644"/>
        <end position="663"/>
    </location>
</feature>
<proteinExistence type="predicted"/>
<keyword evidence="4" id="KW-1185">Reference proteome</keyword>
<feature type="transmembrane region" description="Helical" evidence="2">
    <location>
        <begin position="36"/>
        <end position="55"/>
    </location>
</feature>
<feature type="transmembrane region" description="Helical" evidence="2">
    <location>
        <begin position="250"/>
        <end position="267"/>
    </location>
</feature>
<organism evidence="3 4">
    <name type="scientific">Nocardioides perillae</name>
    <dbReference type="NCBI Taxonomy" id="1119534"/>
    <lineage>
        <taxon>Bacteria</taxon>
        <taxon>Bacillati</taxon>
        <taxon>Actinomycetota</taxon>
        <taxon>Actinomycetes</taxon>
        <taxon>Propionibacteriales</taxon>
        <taxon>Nocardioidaceae</taxon>
        <taxon>Nocardioides</taxon>
    </lineage>
</organism>
<comment type="caution">
    <text evidence="3">The sequence shown here is derived from an EMBL/GenBank/DDBJ whole genome shotgun (WGS) entry which is preliminary data.</text>
</comment>
<feature type="transmembrane region" description="Helical" evidence="2">
    <location>
        <begin position="200"/>
        <end position="217"/>
    </location>
</feature>
<dbReference type="RefSeq" id="WP_179517005.1">
    <property type="nucleotide sequence ID" value="NZ_JACCAC010000001.1"/>
</dbReference>
<feature type="transmembrane region" description="Helical" evidence="2">
    <location>
        <begin position="702"/>
        <end position="722"/>
    </location>
</feature>
<dbReference type="EMBL" id="JACCAC010000001">
    <property type="protein sequence ID" value="NYG54370.1"/>
    <property type="molecule type" value="Genomic_DNA"/>
</dbReference>
<feature type="transmembrane region" description="Helical" evidence="2">
    <location>
        <begin position="738"/>
        <end position="761"/>
    </location>
</feature>
<keyword evidence="2" id="KW-0812">Transmembrane</keyword>
<feature type="transmembrane region" description="Helical" evidence="2">
    <location>
        <begin position="400"/>
        <end position="418"/>
    </location>
</feature>
<accession>A0A7Y9RQB7</accession>
<name>A0A7Y9RQB7_9ACTN</name>
<keyword evidence="2" id="KW-0472">Membrane</keyword>
<gene>
    <name evidence="3" type="ORF">BJ989_000674</name>
</gene>
<feature type="transmembrane region" description="Helical" evidence="2">
    <location>
        <begin position="94"/>
        <end position="112"/>
    </location>
</feature>
<sequence>MTLLGLPTRPRTATGAAPDAAPAAGEAGTPTGGTRLLLLVCLVAGVGLLLEAWGYRTGWRGEPQVRALTFFYVGHALLIAPFAWLLTRRLDRRTALLGSIAFGLTMLLSWWLSNPLMATRFDETLHVGTLLRMVEGAGFFDPNPMLPVSPHYPGLELAAGGVHWLTGLPLVVCQLLTVVVARLALVVAVLLVVERLTGSTRAGAVAVLLYGASSQFWFFNAQFSYQTVALPLGVLAIWLTLRAVDADARWPRVPLAGALVAGAALVVTHHLTSWLVVAALWAWALLHLYGRRPSDPRAARLVATVAAATTLVALAWSALVAPLLAGYLGPVFGSAVEEVAGLAGGEDTGRQLFADKSGYATPLWERGTMFGSMLLWCALLAPAAWWALRGRTLGRSLARFLPLALACAYPATLLARFSPTASDIGERAISFIAMAMALVVAAWVVRHLDRVPSALVAATGVVLVMGGTILGGGPDWSRVPGPYEPAAEQRSIDESTVALARWFDRYAPPGSVVAADLTLSRTIPTYADVDAATGVGGRFNVTPLFTAPTVDATTAGLIQRYEVDFVAVDLRLADELSRSGALFEGSDDWGVSTVSAAQLTKFADAEGVDTVLDEGPLRVYDVRGLRGAESTWVDRPSALLPGTVHLASVVLLLELLAGLAVALRRRRLPRLDALLRLRGQVALAVALPALMVVGAVATALGYAPWVGTAALAVLGAVAIVAVRQRPAAPARVLPRGAALLLPLAVAAVFSAACLVAALGAWEGLLATAPVLPPPPGVTP</sequence>
<feature type="transmembrane region" description="Helical" evidence="2">
    <location>
        <begin position="424"/>
        <end position="445"/>
    </location>
</feature>
<evidence type="ECO:0000313" key="3">
    <source>
        <dbReference type="EMBL" id="NYG54370.1"/>
    </source>
</evidence>
<keyword evidence="2" id="KW-1133">Transmembrane helix</keyword>
<feature type="transmembrane region" description="Helical" evidence="2">
    <location>
        <begin position="223"/>
        <end position="241"/>
    </location>
</feature>
<dbReference type="Proteomes" id="UP000544110">
    <property type="component" value="Unassembled WGS sequence"/>
</dbReference>
<protein>
    <submittedName>
        <fullName evidence="3">Uncharacterized protein</fullName>
    </submittedName>
</protein>
<evidence type="ECO:0000256" key="2">
    <source>
        <dbReference type="SAM" id="Phobius"/>
    </source>
</evidence>
<reference evidence="3 4" key="1">
    <citation type="submission" date="2020-07" db="EMBL/GenBank/DDBJ databases">
        <title>Sequencing the genomes of 1000 actinobacteria strains.</title>
        <authorList>
            <person name="Klenk H.-P."/>
        </authorList>
    </citation>
    <scope>NUCLEOTIDE SEQUENCE [LARGE SCALE GENOMIC DNA]</scope>
    <source>
        <strain evidence="3 4">DSM 24552</strain>
    </source>
</reference>
<evidence type="ECO:0000256" key="1">
    <source>
        <dbReference type="SAM" id="MobiDB-lite"/>
    </source>
</evidence>
<feature type="transmembrane region" description="Helical" evidence="2">
    <location>
        <begin position="168"/>
        <end position="193"/>
    </location>
</feature>
<feature type="transmembrane region" description="Helical" evidence="2">
    <location>
        <begin position="369"/>
        <end position="388"/>
    </location>
</feature>
<feature type="compositionally biased region" description="Low complexity" evidence="1">
    <location>
        <begin position="7"/>
        <end position="27"/>
    </location>
</feature>
<feature type="transmembrane region" description="Helical" evidence="2">
    <location>
        <begin position="301"/>
        <end position="325"/>
    </location>
</feature>
<feature type="region of interest" description="Disordered" evidence="1">
    <location>
        <begin position="1"/>
        <end position="27"/>
    </location>
</feature>
<feature type="transmembrane region" description="Helical" evidence="2">
    <location>
        <begin position="675"/>
        <end position="696"/>
    </location>
</feature>
<evidence type="ECO:0000313" key="4">
    <source>
        <dbReference type="Proteomes" id="UP000544110"/>
    </source>
</evidence>
<dbReference type="AlphaFoldDB" id="A0A7Y9RQB7"/>